<sequence length="275" mass="30749">HGNKEMAETIKNQVEKMDYCSPFSESNETSAELASVLSELSPGDLNTVFFTPDGSSANETALRFVMLYNNLLGRPEKKHIISRDRAYHGSTYLTASITGKDREENNFDFEKNFIHHLGSPNPYRRKDNQTVEDFCDEKVKEFENKILEIGSDKVAAYIAEPVLASGGCIVPPKNYIKRFWDVCKKYDVLYISDEVVTAFGRLGHFFCSQDEFDIIPDIITTAKGITSGYIPLGAVLISDKLIAQISKDSSMLFHGFTYSGHPVSCAAALKNIEIM</sequence>
<dbReference type="PANTHER" id="PTHR43094">
    <property type="entry name" value="AMINOTRANSFERASE"/>
    <property type="match status" value="1"/>
</dbReference>
<proteinExistence type="inferred from homology"/>
<dbReference type="PROSITE" id="PS00600">
    <property type="entry name" value="AA_TRANSFER_CLASS_3"/>
    <property type="match status" value="1"/>
</dbReference>
<dbReference type="GO" id="GO:0008483">
    <property type="term" value="F:transaminase activity"/>
    <property type="evidence" value="ECO:0007669"/>
    <property type="project" value="UniProtKB-KW"/>
</dbReference>
<evidence type="ECO:0000256" key="2">
    <source>
        <dbReference type="ARBA" id="ARBA00022576"/>
    </source>
</evidence>
<dbReference type="InterPro" id="IPR015424">
    <property type="entry name" value="PyrdxlP-dep_Trfase"/>
</dbReference>
<evidence type="ECO:0000313" key="5">
    <source>
        <dbReference type="EMBL" id="SVD60731.1"/>
    </source>
</evidence>
<dbReference type="PANTHER" id="PTHR43094:SF1">
    <property type="entry name" value="AMINOTRANSFERASE CLASS-III"/>
    <property type="match status" value="1"/>
</dbReference>
<accession>A0A382WRQ2</accession>
<dbReference type="EMBL" id="UINC01161499">
    <property type="protein sequence ID" value="SVD60731.1"/>
    <property type="molecule type" value="Genomic_DNA"/>
</dbReference>
<dbReference type="Pfam" id="PF00202">
    <property type="entry name" value="Aminotran_3"/>
    <property type="match status" value="1"/>
</dbReference>
<keyword evidence="2" id="KW-0032">Aminotransferase</keyword>
<dbReference type="AlphaFoldDB" id="A0A382WRQ2"/>
<comment type="similarity">
    <text evidence="1">Belongs to the class-III pyridoxal-phosphate-dependent aminotransferase family.</text>
</comment>
<evidence type="ECO:0000256" key="1">
    <source>
        <dbReference type="ARBA" id="ARBA00008954"/>
    </source>
</evidence>
<organism evidence="5">
    <name type="scientific">marine metagenome</name>
    <dbReference type="NCBI Taxonomy" id="408172"/>
    <lineage>
        <taxon>unclassified sequences</taxon>
        <taxon>metagenomes</taxon>
        <taxon>ecological metagenomes</taxon>
    </lineage>
</organism>
<dbReference type="GO" id="GO:0005829">
    <property type="term" value="C:cytosol"/>
    <property type="evidence" value="ECO:0007669"/>
    <property type="project" value="TreeGrafter"/>
</dbReference>
<keyword evidence="3" id="KW-0808">Transferase</keyword>
<dbReference type="InterPro" id="IPR005814">
    <property type="entry name" value="Aminotrans_3"/>
</dbReference>
<reference evidence="5" key="1">
    <citation type="submission" date="2018-05" db="EMBL/GenBank/DDBJ databases">
        <authorList>
            <person name="Lanie J.A."/>
            <person name="Ng W.-L."/>
            <person name="Kazmierczak K.M."/>
            <person name="Andrzejewski T.M."/>
            <person name="Davidsen T.M."/>
            <person name="Wayne K.J."/>
            <person name="Tettelin H."/>
            <person name="Glass J.I."/>
            <person name="Rusch D."/>
            <person name="Podicherti R."/>
            <person name="Tsui H.-C.T."/>
            <person name="Winkler M.E."/>
        </authorList>
    </citation>
    <scope>NUCLEOTIDE SEQUENCE</scope>
</reference>
<keyword evidence="4" id="KW-0663">Pyridoxal phosphate</keyword>
<name>A0A382WRQ2_9ZZZZ</name>
<dbReference type="CDD" id="cd00610">
    <property type="entry name" value="OAT_like"/>
    <property type="match status" value="1"/>
</dbReference>
<evidence type="ECO:0000256" key="3">
    <source>
        <dbReference type="ARBA" id="ARBA00022679"/>
    </source>
</evidence>
<dbReference type="InterPro" id="IPR015421">
    <property type="entry name" value="PyrdxlP-dep_Trfase_major"/>
</dbReference>
<dbReference type="GO" id="GO:0030170">
    <property type="term" value="F:pyridoxal phosphate binding"/>
    <property type="evidence" value="ECO:0007669"/>
    <property type="project" value="InterPro"/>
</dbReference>
<evidence type="ECO:0000256" key="4">
    <source>
        <dbReference type="ARBA" id="ARBA00022898"/>
    </source>
</evidence>
<protein>
    <recommendedName>
        <fullName evidence="6">Aminotransferase class III-fold pyridoxal phosphate-dependent enzyme</fullName>
    </recommendedName>
</protein>
<feature type="non-terminal residue" evidence="5">
    <location>
        <position position="275"/>
    </location>
</feature>
<dbReference type="SUPFAM" id="SSF53383">
    <property type="entry name" value="PLP-dependent transferases"/>
    <property type="match status" value="1"/>
</dbReference>
<dbReference type="Gene3D" id="3.40.640.10">
    <property type="entry name" value="Type I PLP-dependent aspartate aminotransferase-like (Major domain)"/>
    <property type="match status" value="1"/>
</dbReference>
<dbReference type="InterPro" id="IPR049704">
    <property type="entry name" value="Aminotrans_3_PPA_site"/>
</dbReference>
<gene>
    <name evidence="5" type="ORF">METZ01_LOCUS413585</name>
</gene>
<evidence type="ECO:0008006" key="6">
    <source>
        <dbReference type="Google" id="ProtNLM"/>
    </source>
</evidence>
<feature type="non-terminal residue" evidence="5">
    <location>
        <position position="1"/>
    </location>
</feature>
<dbReference type="FunFam" id="3.40.640.10:FF:000014">
    <property type="entry name" value="Adenosylmethionine-8-amino-7-oxononanoate aminotransferase, probable"/>
    <property type="match status" value="1"/>
</dbReference>